<feature type="chain" id="PRO_5030924152" evidence="1">
    <location>
        <begin position="21"/>
        <end position="89"/>
    </location>
</feature>
<dbReference type="AlphaFoldDB" id="A0A7U2I3Y7"/>
<dbReference type="VEuPathDB" id="FungiDB:JI435_418080"/>
<keyword evidence="3" id="KW-1185">Reference proteome</keyword>
<keyword evidence="1" id="KW-0732">Signal</keyword>
<organism evidence="2 3">
    <name type="scientific">Phaeosphaeria nodorum (strain SN15 / ATCC MYA-4574 / FGSC 10173)</name>
    <name type="common">Glume blotch fungus</name>
    <name type="synonym">Parastagonospora nodorum</name>
    <dbReference type="NCBI Taxonomy" id="321614"/>
    <lineage>
        <taxon>Eukaryota</taxon>
        <taxon>Fungi</taxon>
        <taxon>Dikarya</taxon>
        <taxon>Ascomycota</taxon>
        <taxon>Pezizomycotina</taxon>
        <taxon>Dothideomycetes</taxon>
        <taxon>Pleosporomycetidae</taxon>
        <taxon>Pleosporales</taxon>
        <taxon>Pleosporineae</taxon>
        <taxon>Phaeosphaeriaceae</taxon>
        <taxon>Parastagonospora</taxon>
    </lineage>
</organism>
<sequence>MSAAIKLWPKTFLRIRVAFALGWVHFGRNPGFAYVENQIHAGKSCTVCTSKAVCGVSVACGFLRTGNWLGRTSSARCRSLAAVRLGITA</sequence>
<evidence type="ECO:0000313" key="3">
    <source>
        <dbReference type="Proteomes" id="UP000663193"/>
    </source>
</evidence>
<gene>
    <name evidence="2" type="ORF">JI435_418080</name>
</gene>
<reference evidence="3" key="1">
    <citation type="journal article" date="2021" name="BMC Genomics">
        <title>Chromosome-level genome assembly and manually-curated proteome of model necrotroph Parastagonospora nodorum Sn15 reveals a genome-wide trove of candidate effector homologs, and redundancy of virulence-related functions within an accessory chromosome.</title>
        <authorList>
            <person name="Bertazzoni S."/>
            <person name="Jones D.A.B."/>
            <person name="Phan H.T."/>
            <person name="Tan K.-C."/>
            <person name="Hane J.K."/>
        </authorList>
    </citation>
    <scope>NUCLEOTIDE SEQUENCE [LARGE SCALE GENOMIC DNA]</scope>
    <source>
        <strain evidence="3">SN15 / ATCC MYA-4574 / FGSC 10173)</strain>
    </source>
</reference>
<feature type="signal peptide" evidence="1">
    <location>
        <begin position="1"/>
        <end position="20"/>
    </location>
</feature>
<accession>A0A7U2I3Y7</accession>
<evidence type="ECO:0000256" key="1">
    <source>
        <dbReference type="SAM" id="SignalP"/>
    </source>
</evidence>
<proteinExistence type="predicted"/>
<protein>
    <submittedName>
        <fullName evidence="2">Uncharacterized protein</fullName>
    </submittedName>
</protein>
<dbReference type="Proteomes" id="UP000663193">
    <property type="component" value="Chromosome 13"/>
</dbReference>
<name>A0A7U2I3Y7_PHANO</name>
<evidence type="ECO:0000313" key="2">
    <source>
        <dbReference type="EMBL" id="QRD02481.1"/>
    </source>
</evidence>
<dbReference type="EMBL" id="CP069035">
    <property type="protein sequence ID" value="QRD02481.1"/>
    <property type="molecule type" value="Genomic_DNA"/>
</dbReference>